<dbReference type="CDD" id="cd00685">
    <property type="entry name" value="Trans_IPPS_HT"/>
    <property type="match status" value="1"/>
</dbReference>
<keyword evidence="5" id="KW-0460">Magnesium</keyword>
<dbReference type="EC" id="2.5.1.29" evidence="7"/>
<gene>
    <name evidence="7" type="ORF">ASZ90_006284</name>
</gene>
<organism evidence="7">
    <name type="scientific">hydrocarbon metagenome</name>
    <dbReference type="NCBI Taxonomy" id="938273"/>
    <lineage>
        <taxon>unclassified sequences</taxon>
        <taxon>metagenomes</taxon>
        <taxon>ecological metagenomes</taxon>
    </lineage>
</organism>
<dbReference type="InterPro" id="IPR008949">
    <property type="entry name" value="Isoprenoid_synthase_dom_sf"/>
</dbReference>
<comment type="similarity">
    <text evidence="2">Belongs to the FPP/GGPP synthase family.</text>
</comment>
<dbReference type="AlphaFoldDB" id="A0A0W8FSM9"/>
<dbReference type="Gene3D" id="1.10.600.10">
    <property type="entry name" value="Farnesyl Diphosphate Synthase"/>
    <property type="match status" value="1"/>
</dbReference>
<dbReference type="GO" id="GO:0008299">
    <property type="term" value="P:isoprenoid biosynthetic process"/>
    <property type="evidence" value="ECO:0007669"/>
    <property type="project" value="UniProtKB-KW"/>
</dbReference>
<name>A0A0W8FSM9_9ZZZZ</name>
<dbReference type="PROSITE" id="PS00723">
    <property type="entry name" value="POLYPRENYL_SYNTHASE_1"/>
    <property type="match status" value="1"/>
</dbReference>
<dbReference type="SFLD" id="SFLDG01017">
    <property type="entry name" value="Polyprenyl_Transferase_Like"/>
    <property type="match status" value="1"/>
</dbReference>
<evidence type="ECO:0000256" key="2">
    <source>
        <dbReference type="ARBA" id="ARBA00006706"/>
    </source>
</evidence>
<evidence type="ECO:0000256" key="5">
    <source>
        <dbReference type="ARBA" id="ARBA00022842"/>
    </source>
</evidence>
<dbReference type="EMBL" id="LNQE01000879">
    <property type="protein sequence ID" value="KUG23920.1"/>
    <property type="molecule type" value="Genomic_DNA"/>
</dbReference>
<evidence type="ECO:0000256" key="3">
    <source>
        <dbReference type="ARBA" id="ARBA00022679"/>
    </source>
</evidence>
<accession>A0A0W8FSM9</accession>
<evidence type="ECO:0000256" key="1">
    <source>
        <dbReference type="ARBA" id="ARBA00001946"/>
    </source>
</evidence>
<dbReference type="GO" id="GO:0005737">
    <property type="term" value="C:cytoplasm"/>
    <property type="evidence" value="ECO:0007669"/>
    <property type="project" value="UniProtKB-ARBA"/>
</dbReference>
<dbReference type="GO" id="GO:0004161">
    <property type="term" value="F:dimethylallyltranstransferase activity"/>
    <property type="evidence" value="ECO:0007669"/>
    <property type="project" value="UniProtKB-EC"/>
</dbReference>
<comment type="caution">
    <text evidence="7">The sequence shown here is derived from an EMBL/GenBank/DDBJ whole genome shotgun (WGS) entry which is preliminary data.</text>
</comment>
<evidence type="ECO:0000256" key="4">
    <source>
        <dbReference type="ARBA" id="ARBA00022723"/>
    </source>
</evidence>
<reference evidence="7" key="1">
    <citation type="journal article" date="2015" name="Proc. Natl. Acad. Sci. U.S.A.">
        <title>Networks of energetic and metabolic interactions define dynamics in microbial communities.</title>
        <authorList>
            <person name="Embree M."/>
            <person name="Liu J.K."/>
            <person name="Al-Bassam M.M."/>
            <person name="Zengler K."/>
        </authorList>
    </citation>
    <scope>NUCLEOTIDE SEQUENCE</scope>
</reference>
<dbReference type="PROSITE" id="PS00444">
    <property type="entry name" value="POLYPRENYL_SYNTHASE_2"/>
    <property type="match status" value="1"/>
</dbReference>
<dbReference type="EC" id="2.5.1.10" evidence="7"/>
<dbReference type="InterPro" id="IPR053378">
    <property type="entry name" value="Prenyl_diphosphate_synthase"/>
</dbReference>
<dbReference type="GO" id="GO:0046872">
    <property type="term" value="F:metal ion binding"/>
    <property type="evidence" value="ECO:0007669"/>
    <property type="project" value="UniProtKB-KW"/>
</dbReference>
<keyword evidence="6" id="KW-0414">Isoprene biosynthesis</keyword>
<dbReference type="SUPFAM" id="SSF48576">
    <property type="entry name" value="Terpenoid synthases"/>
    <property type="match status" value="1"/>
</dbReference>
<protein>
    <submittedName>
        <fullName evidence="7">Octaprenyl-diphosphate synthase</fullName>
        <ecNumber evidence="7">2.5.1.1</ecNumber>
        <ecNumber evidence="7">2.5.1.10</ecNumber>
        <ecNumber evidence="7">2.5.1.29</ecNumber>
    </submittedName>
</protein>
<sequence length="300" mass="32829">MIENEEFLKAYLQDRQKIVEEALERYLPGEDNIPSDVYKAVRYSVFNGGKRIRPILCLAAADAVGGDLGVTIPVACALELIHSYSLIHDDLPAMDNDDFRRGKPTCHKVFGEDIAILAGDALLTEAFVLLSRTEKVRLSAEKRLAVIQEIAQAAGIDGMVGGQALDVLSEKFASEEKTLREIHRRKTGALIAAAVKSGAIISNAPKEKIQALAEYGINVGLAFQIADDILNVEGDRELMGKETGSDAARGKLTYPSLMGLEKAKEKLAKYIEAAEVSLSDFDERARPLLLIARYVKERKS</sequence>
<comment type="cofactor">
    <cofactor evidence="1">
        <name>Mg(2+)</name>
        <dbReference type="ChEBI" id="CHEBI:18420"/>
    </cofactor>
</comment>
<dbReference type="GO" id="GO:0004311">
    <property type="term" value="F:geranylgeranyl diphosphate synthase activity"/>
    <property type="evidence" value="ECO:0007669"/>
    <property type="project" value="UniProtKB-EC"/>
</dbReference>
<keyword evidence="3 7" id="KW-0808">Transferase</keyword>
<evidence type="ECO:0000256" key="6">
    <source>
        <dbReference type="ARBA" id="ARBA00023229"/>
    </source>
</evidence>
<dbReference type="GO" id="GO:0004337">
    <property type="term" value="F:(2E,6E)-farnesyl diphosphate synthase activity"/>
    <property type="evidence" value="ECO:0007669"/>
    <property type="project" value="UniProtKB-EC"/>
</dbReference>
<dbReference type="NCBIfam" id="NF045485">
    <property type="entry name" value="FPPsyn"/>
    <property type="match status" value="1"/>
</dbReference>
<dbReference type="Pfam" id="PF00348">
    <property type="entry name" value="polyprenyl_synt"/>
    <property type="match status" value="1"/>
</dbReference>
<keyword evidence="4" id="KW-0479">Metal-binding</keyword>
<dbReference type="InterPro" id="IPR033749">
    <property type="entry name" value="Polyprenyl_synt_CS"/>
</dbReference>
<dbReference type="SFLD" id="SFLDS00005">
    <property type="entry name" value="Isoprenoid_Synthase_Type_I"/>
    <property type="match status" value="1"/>
</dbReference>
<dbReference type="PANTHER" id="PTHR43281:SF1">
    <property type="entry name" value="FARNESYL DIPHOSPHATE SYNTHASE"/>
    <property type="match status" value="1"/>
</dbReference>
<dbReference type="EC" id="2.5.1.1" evidence="7"/>
<dbReference type="InterPro" id="IPR000092">
    <property type="entry name" value="Polyprenyl_synt"/>
</dbReference>
<dbReference type="PANTHER" id="PTHR43281">
    <property type="entry name" value="FARNESYL DIPHOSPHATE SYNTHASE"/>
    <property type="match status" value="1"/>
</dbReference>
<evidence type="ECO:0000313" key="7">
    <source>
        <dbReference type="EMBL" id="KUG23920.1"/>
    </source>
</evidence>
<dbReference type="FunFam" id="1.10.600.10:FF:000001">
    <property type="entry name" value="Geranylgeranyl diphosphate synthase"/>
    <property type="match status" value="1"/>
</dbReference>
<proteinExistence type="inferred from homology"/>